<feature type="chain" id="PRO_5027011988" evidence="1">
    <location>
        <begin position="25"/>
        <end position="191"/>
    </location>
</feature>
<dbReference type="InterPro" id="IPR005247">
    <property type="entry name" value="YbhB_YbcL/LppC-like"/>
</dbReference>
<organism evidence="2 3">
    <name type="scientific">Desulfovibrio porci</name>
    <dbReference type="NCBI Taxonomy" id="2605782"/>
    <lineage>
        <taxon>Bacteria</taxon>
        <taxon>Pseudomonadati</taxon>
        <taxon>Thermodesulfobacteriota</taxon>
        <taxon>Desulfovibrionia</taxon>
        <taxon>Desulfovibrionales</taxon>
        <taxon>Desulfovibrionaceae</taxon>
        <taxon>Desulfovibrio</taxon>
    </lineage>
</organism>
<dbReference type="RefSeq" id="WP_154509259.1">
    <property type="nucleotide sequence ID" value="NZ_JAXELC010000036.1"/>
</dbReference>
<dbReference type="SUPFAM" id="SSF49777">
    <property type="entry name" value="PEBP-like"/>
    <property type="match status" value="1"/>
</dbReference>
<keyword evidence="1" id="KW-0732">Signal</keyword>
<dbReference type="Pfam" id="PF01161">
    <property type="entry name" value="PBP"/>
    <property type="match status" value="1"/>
</dbReference>
<dbReference type="Proteomes" id="UP000477488">
    <property type="component" value="Unassembled WGS sequence"/>
</dbReference>
<accession>A0A6L5XJB0</accession>
<dbReference type="NCBIfam" id="TIGR00481">
    <property type="entry name" value="YbhB/YbcL family Raf kinase inhibitor-like protein"/>
    <property type="match status" value="1"/>
</dbReference>
<evidence type="ECO:0000313" key="2">
    <source>
        <dbReference type="EMBL" id="MSS27169.1"/>
    </source>
</evidence>
<dbReference type="AlphaFoldDB" id="A0A6L5XJB0"/>
<gene>
    <name evidence="2" type="ORF">FYJ44_03720</name>
</gene>
<protein>
    <submittedName>
        <fullName evidence="2">YbhB/YbcL family Raf kinase inhibitor-like protein</fullName>
    </submittedName>
</protein>
<dbReference type="EMBL" id="VUMH01000002">
    <property type="protein sequence ID" value="MSS27169.1"/>
    <property type="molecule type" value="Genomic_DNA"/>
</dbReference>
<evidence type="ECO:0000313" key="3">
    <source>
        <dbReference type="Proteomes" id="UP000477488"/>
    </source>
</evidence>
<proteinExistence type="predicted"/>
<keyword evidence="3" id="KW-1185">Reference proteome</keyword>
<evidence type="ECO:0000256" key="1">
    <source>
        <dbReference type="SAM" id="SignalP"/>
    </source>
</evidence>
<dbReference type="InterPro" id="IPR036610">
    <property type="entry name" value="PEBP-like_sf"/>
</dbReference>
<comment type="caution">
    <text evidence="2">The sequence shown here is derived from an EMBL/GenBank/DDBJ whole genome shotgun (WGS) entry which is preliminary data.</text>
</comment>
<name>A0A6L5XJB0_9BACT</name>
<sequence>MRRLLFAAPFLLALCALTAGQARAAGDFRLTSPQISDGAFLGQEQVFNGFGCTGKNVSPALNWSNPPKGAKSFALTVYDPDAPTGSGWWHWVVFDIPAASRSLPLQAAAAGRLPRGTVESLTDFGAPGYGGACPPPGDKPHRYIFTLYALATPRLDMDATAMPAQVGFALHALELEGKVLGKATLTARYGR</sequence>
<dbReference type="PANTHER" id="PTHR30289:SF1">
    <property type="entry name" value="PEBP (PHOSPHATIDYLETHANOLAMINE-BINDING PROTEIN) FAMILY PROTEIN"/>
    <property type="match status" value="1"/>
</dbReference>
<feature type="signal peptide" evidence="1">
    <location>
        <begin position="1"/>
        <end position="24"/>
    </location>
</feature>
<dbReference type="Gene3D" id="3.90.280.10">
    <property type="entry name" value="PEBP-like"/>
    <property type="match status" value="1"/>
</dbReference>
<dbReference type="CDD" id="cd00865">
    <property type="entry name" value="PEBP_bact_arch"/>
    <property type="match status" value="1"/>
</dbReference>
<dbReference type="PANTHER" id="PTHR30289">
    <property type="entry name" value="UNCHARACTERIZED PROTEIN YBCL-RELATED"/>
    <property type="match status" value="1"/>
</dbReference>
<reference evidence="2 3" key="1">
    <citation type="submission" date="2019-09" db="EMBL/GenBank/DDBJ databases">
        <title>In-depth cultivation of the pig gut microbiome towards novel bacterial diversity and tailored functional studies.</title>
        <authorList>
            <person name="Wylensek D."/>
            <person name="Hitch T.C.A."/>
            <person name="Clavel T."/>
        </authorList>
    </citation>
    <scope>NUCLEOTIDE SEQUENCE [LARGE SCALE GENOMIC DNA]</scope>
    <source>
        <strain evidence="2 3">PG-178-WT-4</strain>
    </source>
</reference>
<dbReference type="InterPro" id="IPR008914">
    <property type="entry name" value="PEBP"/>
</dbReference>